<dbReference type="Pfam" id="PF00141">
    <property type="entry name" value="peroxidase"/>
    <property type="match status" value="1"/>
</dbReference>
<dbReference type="InterPro" id="IPR010255">
    <property type="entry name" value="Haem_peroxidase_sf"/>
</dbReference>
<keyword evidence="11" id="KW-0106">Calcium</keyword>
<dbReference type="GO" id="GO:0046872">
    <property type="term" value="F:metal ion binding"/>
    <property type="evidence" value="ECO:0007669"/>
    <property type="project" value="UniProtKB-KW"/>
</dbReference>
<dbReference type="PRINTS" id="PR00461">
    <property type="entry name" value="PLPEROXIDASE"/>
</dbReference>
<evidence type="ECO:0000256" key="7">
    <source>
        <dbReference type="ARBA" id="ARBA00022729"/>
    </source>
</evidence>
<dbReference type="PANTHER" id="PTHR31235">
    <property type="entry name" value="PEROXIDASE 25-RELATED"/>
    <property type="match status" value="1"/>
</dbReference>
<dbReference type="Gene3D" id="1.10.520.10">
    <property type="match status" value="1"/>
</dbReference>
<dbReference type="EC" id="1.11.1.7" evidence="3"/>
<keyword evidence="6 11" id="KW-0479">Metal-binding</keyword>
<reference evidence="14" key="1">
    <citation type="submission" date="2021-01" db="EMBL/GenBank/DDBJ databases">
        <authorList>
            <person name="Bezrukov I."/>
        </authorList>
    </citation>
    <scope>NUCLEOTIDE SEQUENCE</scope>
</reference>
<evidence type="ECO:0000259" key="13">
    <source>
        <dbReference type="PROSITE" id="PS50873"/>
    </source>
</evidence>
<dbReference type="EMBL" id="LR999452">
    <property type="protein sequence ID" value="CAE5964408.1"/>
    <property type="molecule type" value="Genomic_DNA"/>
</dbReference>
<dbReference type="Gene3D" id="1.10.420.10">
    <property type="entry name" value="Peroxidase, domain 2"/>
    <property type="match status" value="1"/>
</dbReference>
<gene>
    <name evidence="14" type="ORF">AARE701A_LOCUS5635</name>
</gene>
<evidence type="ECO:0000256" key="12">
    <source>
        <dbReference type="RuleBase" id="RU004241"/>
    </source>
</evidence>
<dbReference type="Proteomes" id="UP000682877">
    <property type="component" value="Chromosome 2"/>
</dbReference>
<comment type="similarity">
    <text evidence="12">Belongs to the peroxidase family.</text>
</comment>
<organism evidence="14 15">
    <name type="scientific">Arabidopsis arenosa</name>
    <name type="common">Sand rock-cress</name>
    <name type="synonym">Cardaminopsis arenosa</name>
    <dbReference type="NCBI Taxonomy" id="38785"/>
    <lineage>
        <taxon>Eukaryota</taxon>
        <taxon>Viridiplantae</taxon>
        <taxon>Streptophyta</taxon>
        <taxon>Embryophyta</taxon>
        <taxon>Tracheophyta</taxon>
        <taxon>Spermatophyta</taxon>
        <taxon>Magnoliopsida</taxon>
        <taxon>eudicotyledons</taxon>
        <taxon>Gunneridae</taxon>
        <taxon>Pentapetalae</taxon>
        <taxon>rosids</taxon>
        <taxon>malvids</taxon>
        <taxon>Brassicales</taxon>
        <taxon>Brassicaceae</taxon>
        <taxon>Camelineae</taxon>
        <taxon>Arabidopsis</taxon>
    </lineage>
</organism>
<dbReference type="GO" id="GO:0140825">
    <property type="term" value="F:lactoperoxidase activity"/>
    <property type="evidence" value="ECO:0007669"/>
    <property type="project" value="UniProtKB-EC"/>
</dbReference>
<evidence type="ECO:0000256" key="1">
    <source>
        <dbReference type="ARBA" id="ARBA00000189"/>
    </source>
</evidence>
<evidence type="ECO:0000313" key="14">
    <source>
        <dbReference type="EMBL" id="CAE5964408.1"/>
    </source>
</evidence>
<dbReference type="PROSITE" id="PS50873">
    <property type="entry name" value="PEROXIDASE_4"/>
    <property type="match status" value="1"/>
</dbReference>
<dbReference type="GO" id="GO:0006979">
    <property type="term" value="P:response to oxidative stress"/>
    <property type="evidence" value="ECO:0007669"/>
    <property type="project" value="InterPro"/>
</dbReference>
<keyword evidence="7" id="KW-0732">Signal</keyword>
<dbReference type="PRINTS" id="PR00458">
    <property type="entry name" value="PEROXIDASE"/>
</dbReference>
<keyword evidence="15" id="KW-1185">Reference proteome</keyword>
<dbReference type="SUPFAM" id="SSF48113">
    <property type="entry name" value="Heme-dependent peroxidases"/>
    <property type="match status" value="1"/>
</dbReference>
<protein>
    <recommendedName>
        <fullName evidence="3">peroxidase</fullName>
        <ecNumber evidence="3">1.11.1.7</ecNumber>
    </recommendedName>
</protein>
<evidence type="ECO:0000256" key="4">
    <source>
        <dbReference type="ARBA" id="ARBA00022559"/>
    </source>
</evidence>
<feature type="binding site" evidence="10">
    <location>
        <position position="104"/>
    </location>
    <ligand>
        <name>substrate</name>
    </ligand>
</feature>
<comment type="cofactor">
    <cofactor evidence="2">
        <name>heme b</name>
        <dbReference type="ChEBI" id="CHEBI:60344"/>
    </cofactor>
</comment>
<dbReference type="InterPro" id="IPR000823">
    <property type="entry name" value="Peroxidase_pln"/>
</dbReference>
<evidence type="ECO:0000256" key="11">
    <source>
        <dbReference type="PIRSR" id="PIRSR600823-3"/>
    </source>
</evidence>
<keyword evidence="8" id="KW-0560">Oxidoreductase</keyword>
<evidence type="ECO:0000256" key="5">
    <source>
        <dbReference type="ARBA" id="ARBA00022617"/>
    </source>
</evidence>
<evidence type="ECO:0000256" key="6">
    <source>
        <dbReference type="ARBA" id="ARBA00022723"/>
    </source>
</evidence>
<evidence type="ECO:0000256" key="9">
    <source>
        <dbReference type="ARBA" id="ARBA00023004"/>
    </source>
</evidence>
<proteinExistence type="inferred from homology"/>
<evidence type="ECO:0000313" key="15">
    <source>
        <dbReference type="Proteomes" id="UP000682877"/>
    </source>
</evidence>
<evidence type="ECO:0000256" key="8">
    <source>
        <dbReference type="ARBA" id="ARBA00023002"/>
    </source>
</evidence>
<keyword evidence="9" id="KW-0408">Iron</keyword>
<dbReference type="GO" id="GO:0020037">
    <property type="term" value="F:heme binding"/>
    <property type="evidence" value="ECO:0007669"/>
    <property type="project" value="InterPro"/>
</dbReference>
<feature type="binding site" evidence="11">
    <location>
        <position position="31"/>
    </location>
    <ligand>
        <name>Ca(2+)</name>
        <dbReference type="ChEBI" id="CHEBI:29108"/>
        <label>1</label>
    </ligand>
</feature>
<accession>A0A8S1ZQM6</accession>
<keyword evidence="5" id="KW-0349">Heme</keyword>
<comment type="cofactor">
    <cofactor evidence="11">
        <name>Ca(2+)</name>
        <dbReference type="ChEBI" id="CHEBI:29108"/>
    </cofactor>
    <text evidence="11">Binds 2 calcium ions per subunit.</text>
</comment>
<dbReference type="InterPro" id="IPR002016">
    <property type="entry name" value="Haem_peroxidase"/>
</dbReference>
<keyword evidence="4" id="KW-0575">Peroxidase</keyword>
<feature type="domain" description="Plant heme peroxidase family profile" evidence="13">
    <location>
        <begin position="16"/>
        <end position="140"/>
    </location>
</feature>
<sequence>MRSQPICETPPFYCVCSFTTTVLCPGHNTDESAALRNTGVNGFSVIEDVKAVVEEICPVVVSYADIVALAARDAVFLSNGPIFEVPNGRRDGRVLKAKDAANLPDSEDSIQTLKDKFGEKGLTEKDLVNVKIMLDWNGEF</sequence>
<evidence type="ECO:0000256" key="10">
    <source>
        <dbReference type="PIRSR" id="PIRSR600823-2"/>
    </source>
</evidence>
<dbReference type="AlphaFoldDB" id="A0A8S1ZQM6"/>
<comment type="catalytic activity">
    <reaction evidence="1">
        <text>2 a phenolic donor + H2O2 = 2 a phenolic radical donor + 2 H2O</text>
        <dbReference type="Rhea" id="RHEA:56136"/>
        <dbReference type="ChEBI" id="CHEBI:15377"/>
        <dbReference type="ChEBI" id="CHEBI:16240"/>
        <dbReference type="ChEBI" id="CHEBI:139520"/>
        <dbReference type="ChEBI" id="CHEBI:139521"/>
        <dbReference type="EC" id="1.11.1.7"/>
    </reaction>
</comment>
<evidence type="ECO:0000256" key="2">
    <source>
        <dbReference type="ARBA" id="ARBA00001970"/>
    </source>
</evidence>
<name>A0A8S1ZQM6_ARAAE</name>
<evidence type="ECO:0000256" key="3">
    <source>
        <dbReference type="ARBA" id="ARBA00012313"/>
    </source>
</evidence>